<organism evidence="2 3">
    <name type="scientific">Cryptococcus neoformans (strain H99 / ATCC 208821 / CBS 10515 / FGSC 9487)</name>
    <name type="common">Cryptococcus neoformans var. grubii serotype A</name>
    <dbReference type="NCBI Taxonomy" id="235443"/>
    <lineage>
        <taxon>Eukaryota</taxon>
        <taxon>Fungi</taxon>
        <taxon>Dikarya</taxon>
        <taxon>Basidiomycota</taxon>
        <taxon>Agaricomycotina</taxon>
        <taxon>Tremellomycetes</taxon>
        <taxon>Tremellales</taxon>
        <taxon>Cryptococcaceae</taxon>
        <taxon>Cryptococcus</taxon>
        <taxon>Cryptococcus neoformans species complex</taxon>
    </lineage>
</organism>
<dbReference type="RefSeq" id="XP_012050256.1">
    <property type="nucleotide sequence ID" value="XM_012194866.1"/>
</dbReference>
<sequence length="110" mass="12637">MSSWPNFLYVPKGKERQERAAWSSVSFSSRGLETHTLSALSSIYSMFSSTRNNLIALTTFHSSCCGQGKTYTWMIEARFKRSEWRIQEKCGKDESTRGAEKDIKRRSPSK</sequence>
<dbReference type="HOGENOM" id="CLU_2170962_0_0_1"/>
<evidence type="ECO:0000256" key="1">
    <source>
        <dbReference type="SAM" id="MobiDB-lite"/>
    </source>
</evidence>
<feature type="region of interest" description="Disordered" evidence="1">
    <location>
        <begin position="90"/>
        <end position="110"/>
    </location>
</feature>
<dbReference type="EMBL" id="CP003825">
    <property type="protein sequence ID" value="AFR95787.1"/>
    <property type="molecule type" value="Genomic_DNA"/>
</dbReference>
<protein>
    <submittedName>
        <fullName evidence="2">Uncharacterized protein</fullName>
    </submittedName>
</protein>
<gene>
    <name evidence="2" type="ORF">CNAG_07650</name>
</gene>
<keyword evidence="3" id="KW-1185">Reference proteome</keyword>
<evidence type="ECO:0000313" key="3">
    <source>
        <dbReference type="Proteomes" id="UP000010091"/>
    </source>
</evidence>
<proteinExistence type="predicted"/>
<dbReference type="AlphaFoldDB" id="J9VMS9"/>
<accession>J9VMS9</accession>
<dbReference type="VEuPathDB" id="FungiDB:CNAG_07650"/>
<dbReference type="GeneID" id="23890475"/>
<reference evidence="2 3" key="1">
    <citation type="journal article" date="2014" name="PLoS Genet.">
        <title>Analysis of the genome and transcriptome of Cryptococcus neoformans var. grubii reveals complex RNA expression and microevolution leading to virulence attenuation.</title>
        <authorList>
            <person name="Janbon G."/>
            <person name="Ormerod K.L."/>
            <person name="Paulet D."/>
            <person name="Byrnes E.J.III."/>
            <person name="Yadav V."/>
            <person name="Chatterjee G."/>
            <person name="Mullapudi N."/>
            <person name="Hon C.C."/>
            <person name="Billmyre R.B."/>
            <person name="Brunel F."/>
            <person name="Bahn Y.S."/>
            <person name="Chen W."/>
            <person name="Chen Y."/>
            <person name="Chow E.W."/>
            <person name="Coppee J.Y."/>
            <person name="Floyd-Averette A."/>
            <person name="Gaillardin C."/>
            <person name="Gerik K.J."/>
            <person name="Goldberg J."/>
            <person name="Gonzalez-Hilarion S."/>
            <person name="Gujja S."/>
            <person name="Hamlin J.L."/>
            <person name="Hsueh Y.P."/>
            <person name="Ianiri G."/>
            <person name="Jones S."/>
            <person name="Kodira C.D."/>
            <person name="Kozubowski L."/>
            <person name="Lam W."/>
            <person name="Marra M."/>
            <person name="Mesner L.D."/>
            <person name="Mieczkowski P.A."/>
            <person name="Moyrand F."/>
            <person name="Nielsen K."/>
            <person name="Proux C."/>
            <person name="Rossignol T."/>
            <person name="Schein J.E."/>
            <person name="Sun S."/>
            <person name="Wollschlaeger C."/>
            <person name="Wood I.A."/>
            <person name="Zeng Q."/>
            <person name="Neuveglise C."/>
            <person name="Newlon C.S."/>
            <person name="Perfect J.R."/>
            <person name="Lodge J.K."/>
            <person name="Idnurm A."/>
            <person name="Stajich J.E."/>
            <person name="Kronstad J.W."/>
            <person name="Sanyal K."/>
            <person name="Heitman J."/>
            <person name="Fraser J.A."/>
            <person name="Cuomo C.A."/>
            <person name="Dietrich F.S."/>
        </authorList>
    </citation>
    <scope>NUCLEOTIDE SEQUENCE [LARGE SCALE GENOMIC DNA]</scope>
    <source>
        <strain evidence="3">H99 / ATCC 208821 / CBS 10515 / FGSC 9487</strain>
    </source>
</reference>
<dbReference type="KEGG" id="cng:CNAG_07650"/>
<evidence type="ECO:0000313" key="2">
    <source>
        <dbReference type="EMBL" id="AFR95787.1"/>
    </source>
</evidence>
<name>J9VMS9_CRYN9</name>
<dbReference type="Proteomes" id="UP000010091">
    <property type="component" value="Chromosome 6"/>
</dbReference>